<evidence type="ECO:0000256" key="12">
    <source>
        <dbReference type="ARBA" id="ARBA00047712"/>
    </source>
</evidence>
<feature type="domain" description="NADH-ubiquinone oxidoreductase 51kDa subunit iron-sulphur binding" evidence="14">
    <location>
        <begin position="331"/>
        <end position="376"/>
    </location>
</feature>
<dbReference type="Pfam" id="PF10531">
    <property type="entry name" value="SLBB"/>
    <property type="match status" value="1"/>
</dbReference>
<evidence type="ECO:0000256" key="13">
    <source>
        <dbReference type="RuleBase" id="RU364066"/>
    </source>
</evidence>
<dbReference type="Gene3D" id="6.10.250.1450">
    <property type="match status" value="1"/>
</dbReference>
<dbReference type="InterPro" id="IPR037207">
    <property type="entry name" value="Nuop51_4Fe4S-bd_sf"/>
</dbReference>
<evidence type="ECO:0000256" key="3">
    <source>
        <dbReference type="ARBA" id="ARBA00007523"/>
    </source>
</evidence>
<dbReference type="NCBIfam" id="TIGR01959">
    <property type="entry name" value="nuoF_fam"/>
    <property type="match status" value="1"/>
</dbReference>
<dbReference type="InterPro" id="IPR037225">
    <property type="entry name" value="Nuo51_FMN-bd_sf"/>
</dbReference>
<keyword evidence="4 13" id="KW-0004">4Fe-4S</keyword>
<evidence type="ECO:0000256" key="9">
    <source>
        <dbReference type="ARBA" id="ARBA00023004"/>
    </source>
</evidence>
<dbReference type="SUPFAM" id="SSF140490">
    <property type="entry name" value="Nqo1C-terminal domain-like"/>
    <property type="match status" value="1"/>
</dbReference>
<dbReference type="InterPro" id="IPR019554">
    <property type="entry name" value="Soluble_ligand-bd"/>
</dbReference>
<dbReference type="PROSITE" id="PS00645">
    <property type="entry name" value="COMPLEX1_51K_2"/>
    <property type="match status" value="1"/>
</dbReference>
<dbReference type="InterPro" id="IPR019575">
    <property type="entry name" value="Nuop51_4Fe4S-bd"/>
</dbReference>
<evidence type="ECO:0000256" key="5">
    <source>
        <dbReference type="ARBA" id="ARBA00022630"/>
    </source>
</evidence>
<keyword evidence="13" id="KW-0874">Quinone</keyword>
<dbReference type="EMBL" id="CP135137">
    <property type="protein sequence ID" value="WWR11729.1"/>
    <property type="molecule type" value="Genomic_DNA"/>
</dbReference>
<comment type="function">
    <text evidence="13">NDH-1 shuttles electrons from NADH, via FMN and iron-sulfur (Fe-S) centers, to quinones in the respiratory chain.</text>
</comment>
<dbReference type="SUPFAM" id="SSF142984">
    <property type="entry name" value="Nqo1 middle domain-like"/>
    <property type="match status" value="1"/>
</dbReference>
<dbReference type="PANTHER" id="PTHR11780:SF10">
    <property type="entry name" value="NADH DEHYDROGENASE [UBIQUINONE] FLAVOPROTEIN 1, MITOCHONDRIAL"/>
    <property type="match status" value="1"/>
</dbReference>
<evidence type="ECO:0000256" key="6">
    <source>
        <dbReference type="ARBA" id="ARBA00022643"/>
    </source>
</evidence>
<evidence type="ECO:0000256" key="8">
    <source>
        <dbReference type="ARBA" id="ARBA00022967"/>
    </source>
</evidence>
<organism evidence="15 16">
    <name type="scientific">Candidatus Legionella polyplacis</name>
    <dbReference type="NCBI Taxonomy" id="2005262"/>
    <lineage>
        <taxon>Bacteria</taxon>
        <taxon>Pseudomonadati</taxon>
        <taxon>Pseudomonadota</taxon>
        <taxon>Gammaproteobacteria</taxon>
        <taxon>Legionellales</taxon>
        <taxon>Legionellaceae</taxon>
        <taxon>Legionella</taxon>
    </lineage>
</organism>
<evidence type="ECO:0000256" key="2">
    <source>
        <dbReference type="ARBA" id="ARBA00001966"/>
    </source>
</evidence>
<dbReference type="Gene3D" id="1.20.1440.230">
    <property type="entry name" value="NADH-ubiquinone oxidoreductase 51kDa subunit, iron-sulphur binding domain"/>
    <property type="match status" value="1"/>
</dbReference>
<proteinExistence type="inferred from homology"/>
<dbReference type="NCBIfam" id="NF010120">
    <property type="entry name" value="PRK13596.1"/>
    <property type="match status" value="1"/>
</dbReference>
<keyword evidence="8" id="KW-1278">Translocase</keyword>
<dbReference type="SMART" id="SM00928">
    <property type="entry name" value="NADH_4Fe-4S"/>
    <property type="match status" value="1"/>
</dbReference>
<comment type="catalytic activity">
    <reaction evidence="12 13">
        <text>a quinone + NADH + 5 H(+)(in) = a quinol + NAD(+) + 4 H(+)(out)</text>
        <dbReference type="Rhea" id="RHEA:57888"/>
        <dbReference type="ChEBI" id="CHEBI:15378"/>
        <dbReference type="ChEBI" id="CHEBI:24646"/>
        <dbReference type="ChEBI" id="CHEBI:57540"/>
        <dbReference type="ChEBI" id="CHEBI:57945"/>
        <dbReference type="ChEBI" id="CHEBI:132124"/>
    </reaction>
</comment>
<comment type="cofactor">
    <cofactor evidence="2 13">
        <name>[4Fe-4S] cluster</name>
        <dbReference type="ChEBI" id="CHEBI:49883"/>
    </cofactor>
</comment>
<dbReference type="Proteomes" id="UP001368618">
    <property type="component" value="Chromosome"/>
</dbReference>
<evidence type="ECO:0000256" key="1">
    <source>
        <dbReference type="ARBA" id="ARBA00001917"/>
    </source>
</evidence>
<dbReference type="PANTHER" id="PTHR11780">
    <property type="entry name" value="NADH-UBIQUINONE OXIDOREDUCTASE FLAVOPROTEIN 1 NDUFV1"/>
    <property type="match status" value="1"/>
</dbReference>
<comment type="similarity">
    <text evidence="3 13">Belongs to the complex I 51 kDa subunit family.</text>
</comment>
<evidence type="ECO:0000256" key="4">
    <source>
        <dbReference type="ARBA" id="ARBA00022485"/>
    </source>
</evidence>
<dbReference type="Gene3D" id="3.40.50.11540">
    <property type="entry name" value="NADH-ubiquinone oxidoreductase 51kDa subunit"/>
    <property type="match status" value="1"/>
</dbReference>
<reference evidence="15" key="1">
    <citation type="submission" date="2023-09" db="EMBL/GenBank/DDBJ databases">
        <title>Genomes of two closely related lineages of the louse Polyplax serrata with different host specificities.</title>
        <authorList>
            <person name="Martinu J."/>
            <person name="Tarabai H."/>
            <person name="Stefka J."/>
            <person name="Hypsa V."/>
        </authorList>
    </citation>
    <scope>NUCLEOTIDE SEQUENCE [LARGE SCALE GENOMIC DNA]</scope>
    <source>
        <strain evidence="15">98ZLc_SE</strain>
    </source>
</reference>
<keyword evidence="10 13" id="KW-0411">Iron-sulfur</keyword>
<evidence type="ECO:0000313" key="16">
    <source>
        <dbReference type="Proteomes" id="UP001368618"/>
    </source>
</evidence>
<dbReference type="EC" id="7.1.1.-" evidence="13"/>
<evidence type="ECO:0000256" key="10">
    <source>
        <dbReference type="ARBA" id="ARBA00023014"/>
    </source>
</evidence>
<keyword evidence="11 13" id="KW-0520">NAD</keyword>
<sequence length="423" mass="47006">MMKLNQVCYRTLHLKKSWTLSAYQSVGGYSALKYIIRTNMSPEEIIKEIKISSLRGRGGAGFPTYVKWDAIDRTQNEDKYVVCNSDEGEPGTCKDRYILTYNPHQLIEGMIIAGYTIGAKIGYNYIRGEFWLPFKRMEEAIKEAYIFGFLGKNILNSNINFDLYNHLGAGSYICGEETALLNSLEGKIGQPRFKPPLPAKFGLYGKPTLINNTETLASIPLIVEKGGEWFLNIGKPPNNGGTKCFSVTGHVNRPGNYEVSLGTPFRAVLSLAGGVYGGNKIKAVIPGGTSMKVVLGEIMMNLDLDFDSLRDIGSGLGSGAIIVMNENTCMVNALYCITKFYMEESCGQCTPCREGVGWMFRLVRKIKYGLGNLNDIDTLINIANNIEGKTICAFGDAASWPVQSFIKNFYDEFECFIKKKIFF</sequence>
<gene>
    <name evidence="15" type="primary">nuoF</name>
    <name evidence="15" type="ORF">RQL39_01055</name>
</gene>
<evidence type="ECO:0000256" key="11">
    <source>
        <dbReference type="ARBA" id="ARBA00023027"/>
    </source>
</evidence>
<dbReference type="InterPro" id="IPR001949">
    <property type="entry name" value="NADH-UbQ_OxRdtase_51kDa_CS"/>
</dbReference>
<keyword evidence="6 13" id="KW-0288">FMN</keyword>
<dbReference type="SUPFAM" id="SSF142019">
    <property type="entry name" value="Nqo1 FMN-binding domain-like"/>
    <property type="match status" value="1"/>
</dbReference>
<evidence type="ECO:0000259" key="14">
    <source>
        <dbReference type="SMART" id="SM00928"/>
    </source>
</evidence>
<evidence type="ECO:0000256" key="7">
    <source>
        <dbReference type="ARBA" id="ARBA00022723"/>
    </source>
</evidence>
<keyword evidence="15" id="KW-0560">Oxidoreductase</keyword>
<comment type="cofactor">
    <cofactor evidence="1 13">
        <name>FMN</name>
        <dbReference type="ChEBI" id="CHEBI:58210"/>
    </cofactor>
</comment>
<dbReference type="Gene3D" id="3.10.20.600">
    <property type="match status" value="1"/>
</dbReference>
<dbReference type="Pfam" id="PF01512">
    <property type="entry name" value="Complex1_51K"/>
    <property type="match status" value="1"/>
</dbReference>
<accession>A0ABZ2GZH0</accession>
<name>A0ABZ2GZH0_9GAMM</name>
<dbReference type="InterPro" id="IPR011538">
    <property type="entry name" value="Nuo51_FMN-bd"/>
</dbReference>
<dbReference type="GO" id="GO:0050136">
    <property type="term" value="F:NADH dehydrogenase (quinone) (non-electrogenic) activity"/>
    <property type="evidence" value="ECO:0007669"/>
    <property type="project" value="UniProtKB-EC"/>
</dbReference>
<dbReference type="Pfam" id="PF10589">
    <property type="entry name" value="NADH_4Fe-4S"/>
    <property type="match status" value="1"/>
</dbReference>
<keyword evidence="7 13" id="KW-0479">Metal-binding</keyword>
<protein>
    <recommendedName>
        <fullName evidence="13">NADH-quinone oxidoreductase subunit F</fullName>
        <ecNumber evidence="13">7.1.1.-</ecNumber>
    </recommendedName>
</protein>
<keyword evidence="16" id="KW-1185">Reference proteome</keyword>
<evidence type="ECO:0000313" key="15">
    <source>
        <dbReference type="EMBL" id="WWR11729.1"/>
    </source>
</evidence>
<dbReference type="InterPro" id="IPR011537">
    <property type="entry name" value="NADH-UbQ_OxRdtase_suF"/>
</dbReference>
<keyword evidence="5 13" id="KW-0285">Flavoprotein</keyword>
<dbReference type="InterPro" id="IPR050837">
    <property type="entry name" value="ComplexI_51kDa_subunit"/>
</dbReference>
<keyword evidence="9 13" id="KW-0408">Iron</keyword>